<evidence type="ECO:0000313" key="12">
    <source>
        <dbReference type="Proteomes" id="UP001519460"/>
    </source>
</evidence>
<dbReference type="EMBL" id="JACVVK020000109">
    <property type="protein sequence ID" value="KAK7491915.1"/>
    <property type="molecule type" value="Genomic_DNA"/>
</dbReference>
<evidence type="ECO:0000313" key="11">
    <source>
        <dbReference type="EMBL" id="KAK7491915.1"/>
    </source>
</evidence>
<dbReference type="SMART" id="SM00112">
    <property type="entry name" value="CA"/>
    <property type="match status" value="1"/>
</dbReference>
<evidence type="ECO:0000256" key="1">
    <source>
        <dbReference type="ARBA" id="ARBA00004370"/>
    </source>
</evidence>
<dbReference type="Pfam" id="PF00028">
    <property type="entry name" value="Cadherin"/>
    <property type="match status" value="1"/>
</dbReference>
<dbReference type="PROSITE" id="PS50268">
    <property type="entry name" value="CADHERIN_2"/>
    <property type="match status" value="1"/>
</dbReference>
<protein>
    <recommendedName>
        <fullName evidence="10">Cadherin domain-containing protein</fullName>
    </recommendedName>
</protein>
<comment type="caution">
    <text evidence="11">The sequence shown here is derived from an EMBL/GenBank/DDBJ whole genome shotgun (WGS) entry which is preliminary data.</text>
</comment>
<keyword evidence="6 9" id="KW-1133">Transmembrane helix</keyword>
<evidence type="ECO:0000256" key="4">
    <source>
        <dbReference type="ARBA" id="ARBA00022837"/>
    </source>
</evidence>
<dbReference type="InterPro" id="IPR015919">
    <property type="entry name" value="Cadherin-like_sf"/>
</dbReference>
<keyword evidence="7 9" id="KW-0472">Membrane</keyword>
<dbReference type="SUPFAM" id="SSF49313">
    <property type="entry name" value="Cadherin-like"/>
    <property type="match status" value="1"/>
</dbReference>
<evidence type="ECO:0000256" key="7">
    <source>
        <dbReference type="ARBA" id="ARBA00023136"/>
    </source>
</evidence>
<keyword evidence="3" id="KW-0677">Repeat</keyword>
<name>A0ABD0KXK9_9CAEN</name>
<organism evidence="11 12">
    <name type="scientific">Batillaria attramentaria</name>
    <dbReference type="NCBI Taxonomy" id="370345"/>
    <lineage>
        <taxon>Eukaryota</taxon>
        <taxon>Metazoa</taxon>
        <taxon>Spiralia</taxon>
        <taxon>Lophotrochozoa</taxon>
        <taxon>Mollusca</taxon>
        <taxon>Gastropoda</taxon>
        <taxon>Caenogastropoda</taxon>
        <taxon>Sorbeoconcha</taxon>
        <taxon>Cerithioidea</taxon>
        <taxon>Batillariidae</taxon>
        <taxon>Batillaria</taxon>
    </lineage>
</organism>
<keyword evidence="2 9" id="KW-0812">Transmembrane</keyword>
<evidence type="ECO:0000256" key="5">
    <source>
        <dbReference type="ARBA" id="ARBA00022889"/>
    </source>
</evidence>
<dbReference type="InterPro" id="IPR050971">
    <property type="entry name" value="Cadherin-domain_protein"/>
</dbReference>
<dbReference type="InterPro" id="IPR002126">
    <property type="entry name" value="Cadherin-like_dom"/>
</dbReference>
<proteinExistence type="predicted"/>
<dbReference type="PRINTS" id="PR00205">
    <property type="entry name" value="CADHERIN"/>
</dbReference>
<evidence type="ECO:0000256" key="3">
    <source>
        <dbReference type="ARBA" id="ARBA00022737"/>
    </source>
</evidence>
<accession>A0ABD0KXK9</accession>
<dbReference type="PANTHER" id="PTHR24025:SF23">
    <property type="entry name" value="NEURAL-CADHERIN"/>
    <property type="match status" value="1"/>
</dbReference>
<dbReference type="Proteomes" id="UP001519460">
    <property type="component" value="Unassembled WGS sequence"/>
</dbReference>
<feature type="non-terminal residue" evidence="11">
    <location>
        <position position="448"/>
    </location>
</feature>
<dbReference type="PANTHER" id="PTHR24025">
    <property type="entry name" value="DESMOGLEIN FAMILY MEMBER"/>
    <property type="match status" value="1"/>
</dbReference>
<evidence type="ECO:0000259" key="10">
    <source>
        <dbReference type="PROSITE" id="PS50268"/>
    </source>
</evidence>
<dbReference type="CDD" id="cd11304">
    <property type="entry name" value="Cadherin_repeat"/>
    <property type="match status" value="1"/>
</dbReference>
<evidence type="ECO:0000256" key="6">
    <source>
        <dbReference type="ARBA" id="ARBA00022989"/>
    </source>
</evidence>
<gene>
    <name evidence="11" type="ORF">BaRGS_00016934</name>
</gene>
<dbReference type="GO" id="GO:0005509">
    <property type="term" value="F:calcium ion binding"/>
    <property type="evidence" value="ECO:0007669"/>
    <property type="project" value="UniProtKB-UniRule"/>
</dbReference>
<feature type="domain" description="Cadherin" evidence="10">
    <location>
        <begin position="164"/>
        <end position="270"/>
    </location>
</feature>
<keyword evidence="4 8" id="KW-0106">Calcium</keyword>
<evidence type="ECO:0000256" key="8">
    <source>
        <dbReference type="PROSITE-ProRule" id="PRU00043"/>
    </source>
</evidence>
<dbReference type="Gene3D" id="2.60.40.60">
    <property type="entry name" value="Cadherins"/>
    <property type="match status" value="1"/>
</dbReference>
<keyword evidence="12" id="KW-1185">Reference proteome</keyword>
<dbReference type="AlphaFoldDB" id="A0ABD0KXK9"/>
<dbReference type="GO" id="GO:0007155">
    <property type="term" value="P:cell adhesion"/>
    <property type="evidence" value="ECO:0007669"/>
    <property type="project" value="UniProtKB-KW"/>
</dbReference>
<sequence length="448" mass="49137">VTITGPSISRILAPYDQMKFLCTVCSLFLYSVSVNAQAPCSSKDAGPFLATLPTLTMDIFEATEQDLIASPESYRSELRLYGEVNGMGADGIVLEVMPDYAFFNPEDTFRFASHNGVNYVELYKQIDRDGPTAALDDDTNVFGFTLKCSLQSNMSDYVLYDAKIFVLDVNDNDPEFGNLTDTLTINELTPVDMSVLPVRATDKDLNDDMSGHFAMDAETGDLIVMSPLDYETQSEGTLVIAVSDNGTPARTATATLQVRIEDGDDQGPVFVYPGCWQHRGRCAWPKYTASTVLKKGEPIAVFPVPNKVKANVPIKARDLDATNNPVSFSIASTIPPGSESMFTVSTSQTGSGEYQAVITPTQDMNVHHGFEIFLQVEEHSDSRRFEVAMIFFEVGRKQHVCIIIRTNEPVIALIVVVAILAAFILCLAIAFFCVLRKSGSRKSDDVTL</sequence>
<feature type="non-terminal residue" evidence="11">
    <location>
        <position position="1"/>
    </location>
</feature>
<evidence type="ECO:0000256" key="9">
    <source>
        <dbReference type="SAM" id="Phobius"/>
    </source>
</evidence>
<keyword evidence="5" id="KW-0130">Cell adhesion</keyword>
<dbReference type="GO" id="GO:0016020">
    <property type="term" value="C:membrane"/>
    <property type="evidence" value="ECO:0007669"/>
    <property type="project" value="UniProtKB-SubCell"/>
</dbReference>
<evidence type="ECO:0000256" key="2">
    <source>
        <dbReference type="ARBA" id="ARBA00022692"/>
    </source>
</evidence>
<reference evidence="11 12" key="1">
    <citation type="journal article" date="2023" name="Sci. Data">
        <title>Genome assembly of the Korean intertidal mud-creeper Batillaria attramentaria.</title>
        <authorList>
            <person name="Patra A.K."/>
            <person name="Ho P.T."/>
            <person name="Jun S."/>
            <person name="Lee S.J."/>
            <person name="Kim Y."/>
            <person name="Won Y.J."/>
        </authorList>
    </citation>
    <scope>NUCLEOTIDE SEQUENCE [LARGE SCALE GENOMIC DNA]</scope>
    <source>
        <strain evidence="11">Wonlab-2016</strain>
    </source>
</reference>
<comment type="subcellular location">
    <subcellularLocation>
        <location evidence="1">Membrane</location>
    </subcellularLocation>
</comment>
<feature type="transmembrane region" description="Helical" evidence="9">
    <location>
        <begin position="410"/>
        <end position="435"/>
    </location>
</feature>